<reference evidence="1 2" key="1">
    <citation type="submission" date="2017-07" db="EMBL/GenBank/DDBJ databases">
        <title>Amycolatopsis antarcticus sp. nov., isolated from the surface of an Antarcticus brown macroalga.</title>
        <authorList>
            <person name="Wang J."/>
            <person name="Leiva S."/>
            <person name="Huang J."/>
            <person name="Huang Y."/>
        </authorList>
    </citation>
    <scope>NUCLEOTIDE SEQUENCE [LARGE SCALE GENOMIC DNA]</scope>
    <source>
        <strain evidence="1 2">AU-G6</strain>
    </source>
</reference>
<evidence type="ECO:0000313" key="2">
    <source>
        <dbReference type="Proteomes" id="UP000242444"/>
    </source>
</evidence>
<protein>
    <submittedName>
        <fullName evidence="1">Uncharacterized protein</fullName>
    </submittedName>
</protein>
<dbReference type="InParanoid" id="A0A263D4G1"/>
<dbReference type="AlphaFoldDB" id="A0A263D4G1"/>
<evidence type="ECO:0000313" key="1">
    <source>
        <dbReference type="EMBL" id="OZM73079.1"/>
    </source>
</evidence>
<proteinExistence type="predicted"/>
<name>A0A263D4G1_9PSEU</name>
<sequence length="81" mass="8802">MRFCRPYEVAAIVEERTPRWARVAPGRTRPETGQRACLDQSGNVGVFEHLRGPAVRAAVAESAGAWCSPCAAAFRCARPAM</sequence>
<accession>A0A263D4G1</accession>
<dbReference type="Proteomes" id="UP000242444">
    <property type="component" value="Unassembled WGS sequence"/>
</dbReference>
<comment type="caution">
    <text evidence="1">The sequence shown here is derived from an EMBL/GenBank/DDBJ whole genome shotgun (WGS) entry which is preliminary data.</text>
</comment>
<keyword evidence="2" id="KW-1185">Reference proteome</keyword>
<dbReference type="EMBL" id="NKYE01000006">
    <property type="protein sequence ID" value="OZM73079.1"/>
    <property type="molecule type" value="Genomic_DNA"/>
</dbReference>
<gene>
    <name evidence="1" type="ORF">CFN78_12750</name>
</gene>
<organism evidence="1 2">
    <name type="scientific">Amycolatopsis antarctica</name>
    <dbReference type="NCBI Taxonomy" id="1854586"/>
    <lineage>
        <taxon>Bacteria</taxon>
        <taxon>Bacillati</taxon>
        <taxon>Actinomycetota</taxon>
        <taxon>Actinomycetes</taxon>
        <taxon>Pseudonocardiales</taxon>
        <taxon>Pseudonocardiaceae</taxon>
        <taxon>Amycolatopsis</taxon>
    </lineage>
</organism>